<feature type="non-terminal residue" evidence="1">
    <location>
        <position position="1"/>
    </location>
</feature>
<gene>
    <name evidence="1" type="ORF">HMPREF0072_0572</name>
</gene>
<sequence>AWMDAHQPGWREGKIPAAAVYARTENGWFEWLIAELEAEIKDPHARARRQAQG</sequence>
<comment type="caution">
    <text evidence="1">The sequence shown here is derived from an EMBL/GenBank/DDBJ whole genome shotgun (WGS) entry which is preliminary data.</text>
</comment>
<evidence type="ECO:0000313" key="2">
    <source>
        <dbReference type="Proteomes" id="UP000005984"/>
    </source>
</evidence>
<dbReference type="EMBL" id="ABYO01000070">
    <property type="protein sequence ID" value="EEI86864.1"/>
    <property type="molecule type" value="Genomic_DNA"/>
</dbReference>
<dbReference type="AlphaFoldDB" id="C2BE02"/>
<name>C2BE02_9FIRM</name>
<keyword evidence="2" id="KW-1185">Reference proteome</keyword>
<accession>C2BE02</accession>
<protein>
    <submittedName>
        <fullName evidence="1">Uncharacterized protein</fullName>
    </submittedName>
</protein>
<dbReference type="eggNOG" id="ENOG502ZH2S">
    <property type="taxonomic scope" value="Bacteria"/>
</dbReference>
<reference evidence="1 2" key="1">
    <citation type="submission" date="2008-10" db="EMBL/GenBank/DDBJ databases">
        <authorList>
            <person name="Qin X."/>
            <person name="Bachman B."/>
            <person name="Battles P."/>
            <person name="Bell A."/>
            <person name="Bess C."/>
            <person name="Bickham C."/>
            <person name="Chaboub L."/>
            <person name="Chen D."/>
            <person name="Coyle M."/>
            <person name="Deiros D.R."/>
            <person name="Dinh H."/>
            <person name="Forbes L."/>
            <person name="Fowler G."/>
            <person name="Francisco L."/>
            <person name="Fu Q."/>
            <person name="Gubbala S."/>
            <person name="Hale W."/>
            <person name="Han Y."/>
            <person name="Hemphill L."/>
            <person name="Highlander S.K."/>
            <person name="Hirani K."/>
            <person name="Hogues M."/>
            <person name="Jackson L."/>
            <person name="Jakkamsetti A."/>
            <person name="Javaid M."/>
            <person name="Jiang H."/>
            <person name="Korchina V."/>
            <person name="Kovar C."/>
            <person name="Lara F."/>
            <person name="Lee S."/>
            <person name="Mata R."/>
            <person name="Mathew T."/>
            <person name="Moen C."/>
            <person name="Morales K."/>
            <person name="Munidasa M."/>
            <person name="Nazareth L."/>
            <person name="Ngo R."/>
            <person name="Nguyen L."/>
            <person name="Okwuonu G."/>
            <person name="Ongeri F."/>
            <person name="Patil S."/>
            <person name="Petrosino J."/>
            <person name="Pham C."/>
            <person name="Pham P."/>
            <person name="Pu L.-L."/>
            <person name="Puazo M."/>
            <person name="Raj R."/>
            <person name="Reid J."/>
            <person name="Rouhana J."/>
            <person name="Saada N."/>
            <person name="Shang Y."/>
            <person name="Simmons D."/>
            <person name="Thornton R."/>
            <person name="Warren J."/>
            <person name="Weissenberger G."/>
            <person name="Zhang J."/>
            <person name="Zhang L."/>
            <person name="Zhou C."/>
            <person name="Zhu D."/>
            <person name="Muzny D."/>
            <person name="Worley K."/>
            <person name="Gibbs R."/>
        </authorList>
    </citation>
    <scope>NUCLEOTIDE SEQUENCE [LARGE SCALE GENOMIC DNA]</scope>
    <source>
        <strain evidence="1 2">ATCC 51172</strain>
    </source>
</reference>
<proteinExistence type="predicted"/>
<dbReference type="Proteomes" id="UP000005984">
    <property type="component" value="Unassembled WGS sequence"/>
</dbReference>
<evidence type="ECO:0000313" key="1">
    <source>
        <dbReference type="EMBL" id="EEI86864.1"/>
    </source>
</evidence>
<dbReference type="HOGENOM" id="CLU_3054661_0_0_9"/>
<organism evidence="1 2">
    <name type="scientific">Anaerococcus lactolyticus ATCC 51172</name>
    <dbReference type="NCBI Taxonomy" id="525254"/>
    <lineage>
        <taxon>Bacteria</taxon>
        <taxon>Bacillati</taxon>
        <taxon>Bacillota</taxon>
        <taxon>Tissierellia</taxon>
        <taxon>Tissierellales</taxon>
        <taxon>Peptoniphilaceae</taxon>
        <taxon>Anaerococcus</taxon>
    </lineage>
</organism>